<dbReference type="InterPro" id="IPR002181">
    <property type="entry name" value="Fibrinogen_a/b/g_C_dom"/>
</dbReference>
<dbReference type="Proteomes" id="UP001458880">
    <property type="component" value="Unassembled WGS sequence"/>
</dbReference>
<sequence>MYSLVLFVVLVQFPFSFCVPPSPTDSLMDDVSNIKVSLKYLAGIFDKRSTVYNNQIEPRMVSSSNLLAAIDSNVKNLQERAHVWDTFQLHVSAWNDQLSTTDRKLDIISKAQEKLFNLDAKLSAVTNLDYKLDTVLKKLQEVEESLNTIPKKIEEKRQGETLFGEFATRGILSTLKLIERKLDKVHLTGQNLMLKQNKNDELKSRLVKCSIPTGLEEILRDISSKVDVIFDKISEKDEVPETESDDYFEDQQAEADDASDELKSDSDVKLLKKLLKRISFPCKQTAKSLDGIMIKVKEIENNTANIIKRNGRNCKAANSVDTEKLVNNLTEFGNNIQISLNSHFSEQRAHFSTILKSNLIQNCLYTSEATASPRSNTTESVSSTVSIPTTQEEEDLITTTEETTSSKLIQPEPYEIELAENVTSCEELPFDAKAGVYNFTDAEDFNLRFCQEHWTIIQRRDNFVNLQNFSLPWVEYKFGFGGPNKDFWMGNEFLHEFSHKKNLKLRVELEDFDGNMVWAQYDYFKVASEREKYKLFLGGYAGNATDSLSSHSNSSFSTYDQKNDAAPDCCPCSLSYGGGWWFNSCFEANLNGVYHRHPNSNAYYRGIIWEHWLGNYSLKKTVMMVKPKLEASSEENVTAAMFFPNIEDP</sequence>
<dbReference type="InterPro" id="IPR020837">
    <property type="entry name" value="Fibrinogen_CS"/>
</dbReference>
<dbReference type="GO" id="GO:0005615">
    <property type="term" value="C:extracellular space"/>
    <property type="evidence" value="ECO:0007669"/>
    <property type="project" value="TreeGrafter"/>
</dbReference>
<proteinExistence type="predicted"/>
<dbReference type="InterPro" id="IPR014716">
    <property type="entry name" value="Fibrinogen_a/b/g_C_1"/>
</dbReference>
<organism evidence="5 6">
    <name type="scientific">Popillia japonica</name>
    <name type="common">Japanese beetle</name>
    <dbReference type="NCBI Taxonomy" id="7064"/>
    <lineage>
        <taxon>Eukaryota</taxon>
        <taxon>Metazoa</taxon>
        <taxon>Ecdysozoa</taxon>
        <taxon>Arthropoda</taxon>
        <taxon>Hexapoda</taxon>
        <taxon>Insecta</taxon>
        <taxon>Pterygota</taxon>
        <taxon>Neoptera</taxon>
        <taxon>Endopterygota</taxon>
        <taxon>Coleoptera</taxon>
        <taxon>Polyphaga</taxon>
        <taxon>Scarabaeiformia</taxon>
        <taxon>Scarabaeidae</taxon>
        <taxon>Rutelinae</taxon>
        <taxon>Popillia</taxon>
    </lineage>
</organism>
<dbReference type="InterPro" id="IPR036056">
    <property type="entry name" value="Fibrinogen-like_C"/>
</dbReference>
<name>A0AAW1LQQ5_POPJA</name>
<accession>A0AAW1LQQ5</accession>
<feature type="signal peptide" evidence="3">
    <location>
        <begin position="1"/>
        <end position="18"/>
    </location>
</feature>
<feature type="compositionally biased region" description="Low complexity" evidence="2">
    <location>
        <begin position="375"/>
        <end position="390"/>
    </location>
</feature>
<dbReference type="EMBL" id="JASPKY010000099">
    <property type="protein sequence ID" value="KAK9737518.1"/>
    <property type="molecule type" value="Genomic_DNA"/>
</dbReference>
<dbReference type="PANTHER" id="PTHR19143:SF459">
    <property type="entry name" value="FIBRINOGEN C-TERMINAL DOMAIN-CONTAINING PROTEIN"/>
    <property type="match status" value="1"/>
</dbReference>
<dbReference type="InterPro" id="IPR050373">
    <property type="entry name" value="Fibrinogen_C-term_domain"/>
</dbReference>
<feature type="chain" id="PRO_5043396538" evidence="3">
    <location>
        <begin position="19"/>
        <end position="649"/>
    </location>
</feature>
<dbReference type="SMART" id="SM00186">
    <property type="entry name" value="FBG"/>
    <property type="match status" value="1"/>
</dbReference>
<dbReference type="PROSITE" id="PS00514">
    <property type="entry name" value="FIBRINOGEN_C_1"/>
    <property type="match status" value="1"/>
</dbReference>
<comment type="caution">
    <text evidence="5">The sequence shown here is derived from an EMBL/GenBank/DDBJ whole genome shotgun (WGS) entry which is preliminary data.</text>
</comment>
<reference evidence="5 6" key="1">
    <citation type="journal article" date="2024" name="BMC Genomics">
        <title>De novo assembly and annotation of Popillia japonica's genome with initial clues to its potential as an invasive pest.</title>
        <authorList>
            <person name="Cucini C."/>
            <person name="Boschi S."/>
            <person name="Funari R."/>
            <person name="Cardaioli E."/>
            <person name="Iannotti N."/>
            <person name="Marturano G."/>
            <person name="Paoli F."/>
            <person name="Bruttini M."/>
            <person name="Carapelli A."/>
            <person name="Frati F."/>
            <person name="Nardi F."/>
        </authorList>
    </citation>
    <scope>NUCLEOTIDE SEQUENCE [LARGE SCALE GENOMIC DNA]</scope>
    <source>
        <strain evidence="5">DMR45628</strain>
    </source>
</reference>
<evidence type="ECO:0000259" key="4">
    <source>
        <dbReference type="PROSITE" id="PS51406"/>
    </source>
</evidence>
<keyword evidence="6" id="KW-1185">Reference proteome</keyword>
<evidence type="ECO:0000313" key="5">
    <source>
        <dbReference type="EMBL" id="KAK9737518.1"/>
    </source>
</evidence>
<keyword evidence="1" id="KW-1015">Disulfide bond</keyword>
<evidence type="ECO:0000313" key="6">
    <source>
        <dbReference type="Proteomes" id="UP001458880"/>
    </source>
</evidence>
<evidence type="ECO:0000256" key="2">
    <source>
        <dbReference type="SAM" id="MobiDB-lite"/>
    </source>
</evidence>
<evidence type="ECO:0000256" key="3">
    <source>
        <dbReference type="SAM" id="SignalP"/>
    </source>
</evidence>
<feature type="domain" description="Fibrinogen C-terminal" evidence="4">
    <location>
        <begin position="416"/>
        <end position="629"/>
    </location>
</feature>
<dbReference type="AlphaFoldDB" id="A0AAW1LQQ5"/>
<protein>
    <submittedName>
        <fullName evidence="5">Fibrinogen beta and gamma chains, C-terminal globular domain</fullName>
    </submittedName>
</protein>
<feature type="region of interest" description="Disordered" evidence="2">
    <location>
        <begin position="371"/>
        <end position="404"/>
    </location>
</feature>
<dbReference type="CDD" id="cd00087">
    <property type="entry name" value="FReD"/>
    <property type="match status" value="1"/>
</dbReference>
<keyword evidence="3" id="KW-0732">Signal</keyword>
<evidence type="ECO:0000256" key="1">
    <source>
        <dbReference type="ARBA" id="ARBA00023157"/>
    </source>
</evidence>
<dbReference type="SUPFAM" id="SSF56496">
    <property type="entry name" value="Fibrinogen C-terminal domain-like"/>
    <property type="match status" value="1"/>
</dbReference>
<dbReference type="PANTHER" id="PTHR19143">
    <property type="entry name" value="FIBRINOGEN/TENASCIN/ANGIOPOEITIN"/>
    <property type="match status" value="1"/>
</dbReference>
<dbReference type="Pfam" id="PF00147">
    <property type="entry name" value="Fibrinogen_C"/>
    <property type="match status" value="1"/>
</dbReference>
<gene>
    <name evidence="5" type="ORF">QE152_g10644</name>
</gene>
<dbReference type="Gene3D" id="3.90.215.10">
    <property type="entry name" value="Gamma Fibrinogen, chain A, domain 1"/>
    <property type="match status" value="1"/>
</dbReference>
<dbReference type="PROSITE" id="PS51406">
    <property type="entry name" value="FIBRINOGEN_C_2"/>
    <property type="match status" value="1"/>
</dbReference>